<evidence type="ECO:0000313" key="2">
    <source>
        <dbReference type="Proteomes" id="UP000252100"/>
    </source>
</evidence>
<reference evidence="1 2" key="1">
    <citation type="journal article" date="2018" name="J. Microbiol.">
        <title>Salicibibacter kimchii gen. nov., sp. nov., a moderately halophilic and alkalitolerant bacterium in the family Bacillaceae, isolated from kimchi.</title>
        <authorList>
            <person name="Jang J.Y."/>
            <person name="Oh Y.J."/>
            <person name="Lim S.K."/>
            <person name="Park H.K."/>
            <person name="Lee C."/>
            <person name="Kim J.Y."/>
            <person name="Lee M.A."/>
            <person name="Choi H.J."/>
        </authorList>
    </citation>
    <scope>NUCLEOTIDE SEQUENCE [LARGE SCALE GENOMIC DNA]</scope>
    <source>
        <strain evidence="1 2">NKC1-1</strain>
    </source>
</reference>
<name>A0A345C2M5_9BACI</name>
<dbReference type="EMBL" id="CP031092">
    <property type="protein sequence ID" value="AXF57456.1"/>
    <property type="molecule type" value="Genomic_DNA"/>
</dbReference>
<dbReference type="Proteomes" id="UP000252100">
    <property type="component" value="Chromosome"/>
</dbReference>
<dbReference type="RefSeq" id="WP_114375295.1">
    <property type="nucleotide sequence ID" value="NZ_CP031092.1"/>
</dbReference>
<gene>
    <name evidence="1" type="ORF">DT065_16660</name>
</gene>
<dbReference type="AlphaFoldDB" id="A0A345C2M5"/>
<evidence type="ECO:0000313" key="1">
    <source>
        <dbReference type="EMBL" id="AXF57456.1"/>
    </source>
</evidence>
<organism evidence="1 2">
    <name type="scientific">Salicibibacter kimchii</name>
    <dbReference type="NCBI Taxonomy" id="2099786"/>
    <lineage>
        <taxon>Bacteria</taxon>
        <taxon>Bacillati</taxon>
        <taxon>Bacillota</taxon>
        <taxon>Bacilli</taxon>
        <taxon>Bacillales</taxon>
        <taxon>Bacillaceae</taxon>
        <taxon>Salicibibacter</taxon>
    </lineage>
</organism>
<protein>
    <submittedName>
        <fullName evidence="1">Uncharacterized protein</fullName>
    </submittedName>
</protein>
<dbReference type="KEGG" id="rue:DT065_16660"/>
<keyword evidence="2" id="KW-1185">Reference proteome</keyword>
<dbReference type="OrthoDB" id="2111771at2"/>
<proteinExistence type="predicted"/>
<accession>A0A345C2M5</accession>
<sequence length="118" mass="13726">MHAADFNFALTNLLIDLYSADYENHFKELTFDEQEIDNLNESNLEKLTKVAAVIEYVGNRQRNATLYNWIYSPKLKLDKPYTPGVENASIARIKRMMTAPKEFASRNVFYDEETLEPV</sequence>